<dbReference type="Pfam" id="PF04366">
    <property type="entry name" value="Ysc84"/>
    <property type="match status" value="1"/>
</dbReference>
<dbReference type="EMBL" id="LN899819">
    <property type="protein sequence ID" value="CUV14701.1"/>
    <property type="molecule type" value="Genomic_DNA"/>
</dbReference>
<feature type="domain" description="Ysc84 actin-binding" evidence="2">
    <location>
        <begin position="159"/>
        <end position="243"/>
    </location>
</feature>
<reference evidence="3" key="1">
    <citation type="submission" date="2015-10" db="EMBL/GenBank/DDBJ databases">
        <authorList>
            <person name="Gilbert D.G."/>
        </authorList>
    </citation>
    <scope>NUCLEOTIDE SEQUENCE</scope>
    <source>
        <strain evidence="3">Phyl III-seqv23</strain>
    </source>
</reference>
<dbReference type="InterPro" id="IPR007461">
    <property type="entry name" value="Ysc84_actin-binding"/>
</dbReference>
<dbReference type="AlphaFoldDB" id="A0A0S4TXC6"/>
<evidence type="ECO:0000259" key="2">
    <source>
        <dbReference type="Pfam" id="PF04366"/>
    </source>
</evidence>
<feature type="region of interest" description="Disordered" evidence="1">
    <location>
        <begin position="77"/>
        <end position="100"/>
    </location>
</feature>
<evidence type="ECO:0000313" key="3">
    <source>
        <dbReference type="EMBL" id="CUV14701.1"/>
    </source>
</evidence>
<protein>
    <submittedName>
        <fullName evidence="3">Putative lipoprotein</fullName>
    </submittedName>
</protein>
<dbReference type="CDD" id="cd11524">
    <property type="entry name" value="SYLF"/>
    <property type="match status" value="1"/>
</dbReference>
<name>A0A0S4TXC6_RALSL</name>
<accession>A0A0S4TXC6</accession>
<sequence length="246" mass="25104">MATASRMAGTPLAAGLMTPVTDGMASAADCHRVAASPPFTTERPIAMDKKLLSRRTAATLAAVALLGTQIAACTTTSPSAQGSDVMTSTNKHATTNSQADSTLSRLYSTADGSRELVSRAKGVLVFPSVLNAGFVIGGQYGEGVLRSGSRPLGYYNIASASIGFQAGAQSRALIILFMTDEALNKFRASQGWTAGVDATVALAKIGANGAVDTNTAQQPVIGFVLTNAGLMAGASVEGTKITKLNE</sequence>
<keyword evidence="3" id="KW-0449">Lipoprotein</keyword>
<dbReference type="GO" id="GO:0035091">
    <property type="term" value="F:phosphatidylinositol binding"/>
    <property type="evidence" value="ECO:0007669"/>
    <property type="project" value="TreeGrafter"/>
</dbReference>
<dbReference type="InterPro" id="IPR051702">
    <property type="entry name" value="SH3_domain_YSC84-like"/>
</dbReference>
<dbReference type="PANTHER" id="PTHR15629">
    <property type="entry name" value="SH3YL1 PROTEIN"/>
    <property type="match status" value="1"/>
</dbReference>
<proteinExistence type="predicted"/>
<gene>
    <name evidence="3" type="ORF">RUN39_v1_920116</name>
</gene>
<evidence type="ECO:0000256" key="1">
    <source>
        <dbReference type="SAM" id="MobiDB-lite"/>
    </source>
</evidence>
<dbReference type="PANTHER" id="PTHR15629:SF2">
    <property type="entry name" value="SH3 DOMAIN-CONTAINING YSC84-LIKE PROTEIN 1"/>
    <property type="match status" value="1"/>
</dbReference>
<organism evidence="3">
    <name type="scientific">Ralstonia solanacearum</name>
    <name type="common">Pseudomonas solanacearum</name>
    <dbReference type="NCBI Taxonomy" id="305"/>
    <lineage>
        <taxon>Bacteria</taxon>
        <taxon>Pseudomonadati</taxon>
        <taxon>Pseudomonadota</taxon>
        <taxon>Betaproteobacteria</taxon>
        <taxon>Burkholderiales</taxon>
        <taxon>Burkholderiaceae</taxon>
        <taxon>Ralstonia</taxon>
        <taxon>Ralstonia solanacearum species complex</taxon>
    </lineage>
</organism>